<feature type="compositionally biased region" description="Low complexity" evidence="12">
    <location>
        <begin position="53"/>
        <end position="91"/>
    </location>
</feature>
<dbReference type="SMART" id="SM00326">
    <property type="entry name" value="SH3"/>
    <property type="match status" value="1"/>
</dbReference>
<protein>
    <recommendedName>
        <fullName evidence="5">Class E vacuolar protein-sorting machinery protein HSE1</fullName>
    </recommendedName>
    <alternativeName>
        <fullName evidence="6">Class E vacuolar protein-sorting machinery protein hse1</fullName>
    </alternativeName>
</protein>
<dbReference type="AlphaFoldDB" id="A0A3N4IEU7"/>
<dbReference type="Pfam" id="PF23518">
    <property type="entry name" value="WW_2"/>
    <property type="match status" value="1"/>
</dbReference>
<feature type="region of interest" description="Disordered" evidence="12">
    <location>
        <begin position="309"/>
        <end position="355"/>
    </location>
</feature>
<keyword evidence="8 10" id="KW-0344">Guanine-nucleotide releasing factor</keyword>
<evidence type="ECO:0000256" key="3">
    <source>
        <dbReference type="ARBA" id="ARBA00009666"/>
    </source>
</evidence>
<comment type="subunit">
    <text evidence="4">Component of the ESCRT-0 complex composed of HSE1 and VPS27.</text>
</comment>
<evidence type="ECO:0000256" key="12">
    <source>
        <dbReference type="SAM" id="MobiDB-lite"/>
    </source>
</evidence>
<dbReference type="Gene3D" id="1.20.870.10">
    <property type="entry name" value="Son of sevenless (SoS) protein Chain: S domain 1"/>
    <property type="match status" value="1"/>
</dbReference>
<evidence type="ECO:0000256" key="2">
    <source>
        <dbReference type="ARBA" id="ARBA00004125"/>
    </source>
</evidence>
<feature type="compositionally biased region" description="Low complexity" evidence="12">
    <location>
        <begin position="342"/>
        <end position="355"/>
    </location>
</feature>
<dbReference type="Proteomes" id="UP000275078">
    <property type="component" value="Unassembled WGS sequence"/>
</dbReference>
<dbReference type="SUPFAM" id="SSF48366">
    <property type="entry name" value="Ras GEF"/>
    <property type="match status" value="1"/>
</dbReference>
<dbReference type="InterPro" id="IPR056685">
    <property type="entry name" value="DUF7783"/>
</dbReference>
<evidence type="ECO:0000256" key="8">
    <source>
        <dbReference type="ARBA" id="ARBA00022658"/>
    </source>
</evidence>
<dbReference type="InterPro" id="IPR008937">
    <property type="entry name" value="Ras-like_GEF"/>
</dbReference>
<dbReference type="CDD" id="cd06224">
    <property type="entry name" value="REM"/>
    <property type="match status" value="1"/>
</dbReference>
<reference evidence="16 17" key="1">
    <citation type="journal article" date="2018" name="Nat. Ecol. Evol.">
        <title>Pezizomycetes genomes reveal the molecular basis of ectomycorrhizal truffle lifestyle.</title>
        <authorList>
            <person name="Murat C."/>
            <person name="Payen T."/>
            <person name="Noel B."/>
            <person name="Kuo A."/>
            <person name="Morin E."/>
            <person name="Chen J."/>
            <person name="Kohler A."/>
            <person name="Krizsan K."/>
            <person name="Balestrini R."/>
            <person name="Da Silva C."/>
            <person name="Montanini B."/>
            <person name="Hainaut M."/>
            <person name="Levati E."/>
            <person name="Barry K.W."/>
            <person name="Belfiori B."/>
            <person name="Cichocki N."/>
            <person name="Clum A."/>
            <person name="Dockter R.B."/>
            <person name="Fauchery L."/>
            <person name="Guy J."/>
            <person name="Iotti M."/>
            <person name="Le Tacon F."/>
            <person name="Lindquist E.A."/>
            <person name="Lipzen A."/>
            <person name="Malagnac F."/>
            <person name="Mello A."/>
            <person name="Molinier V."/>
            <person name="Miyauchi S."/>
            <person name="Poulain J."/>
            <person name="Riccioni C."/>
            <person name="Rubini A."/>
            <person name="Sitrit Y."/>
            <person name="Splivallo R."/>
            <person name="Traeger S."/>
            <person name="Wang M."/>
            <person name="Zifcakova L."/>
            <person name="Wipf D."/>
            <person name="Zambonelli A."/>
            <person name="Paolocci F."/>
            <person name="Nowrousian M."/>
            <person name="Ottonello S."/>
            <person name="Baldrian P."/>
            <person name="Spatafora J.W."/>
            <person name="Henrissat B."/>
            <person name="Nagy L.G."/>
            <person name="Aury J.M."/>
            <person name="Wincker P."/>
            <person name="Grigoriev I.V."/>
            <person name="Bonfante P."/>
            <person name="Martin F.M."/>
        </authorList>
    </citation>
    <scope>NUCLEOTIDE SEQUENCE [LARGE SCALE GENOMIC DNA]</scope>
    <source>
        <strain evidence="16 17">RN42</strain>
    </source>
</reference>
<dbReference type="PROSITE" id="PS50002">
    <property type="entry name" value="SH3"/>
    <property type="match status" value="1"/>
</dbReference>
<accession>A0A3N4IEU7</accession>
<dbReference type="InterPro" id="IPR036028">
    <property type="entry name" value="SH3-like_dom_sf"/>
</dbReference>
<dbReference type="PROSITE" id="PS50009">
    <property type="entry name" value="RASGEF_CAT"/>
    <property type="match status" value="1"/>
</dbReference>
<dbReference type="Gene3D" id="2.30.30.40">
    <property type="entry name" value="SH3 Domains"/>
    <property type="match status" value="1"/>
</dbReference>
<keyword evidence="17" id="KW-1185">Reference proteome</keyword>
<dbReference type="GO" id="GO:0007265">
    <property type="term" value="P:Ras protein signal transduction"/>
    <property type="evidence" value="ECO:0007669"/>
    <property type="project" value="TreeGrafter"/>
</dbReference>
<dbReference type="InterPro" id="IPR001895">
    <property type="entry name" value="RASGEF_cat_dom"/>
</dbReference>
<evidence type="ECO:0000313" key="17">
    <source>
        <dbReference type="Proteomes" id="UP000275078"/>
    </source>
</evidence>
<feature type="domain" description="Ras-GEF" evidence="14">
    <location>
        <begin position="1023"/>
        <end position="1257"/>
    </location>
</feature>
<dbReference type="InterPro" id="IPR036964">
    <property type="entry name" value="RASGEF_cat_dom_sf"/>
</dbReference>
<feature type="compositionally biased region" description="Polar residues" evidence="12">
    <location>
        <begin position="789"/>
        <end position="801"/>
    </location>
</feature>
<feature type="region of interest" description="Disordered" evidence="12">
    <location>
        <begin position="177"/>
        <end position="228"/>
    </location>
</feature>
<dbReference type="SMART" id="SM00147">
    <property type="entry name" value="RasGEF"/>
    <property type="match status" value="1"/>
</dbReference>
<feature type="domain" description="SH3" evidence="13">
    <location>
        <begin position="118"/>
        <end position="177"/>
    </location>
</feature>
<feature type="region of interest" description="Disordered" evidence="12">
    <location>
        <begin position="23"/>
        <end position="97"/>
    </location>
</feature>
<dbReference type="InterPro" id="IPR001452">
    <property type="entry name" value="SH3_domain"/>
</dbReference>
<dbReference type="Pfam" id="PF25008">
    <property type="entry name" value="DUF7784"/>
    <property type="match status" value="1"/>
</dbReference>
<evidence type="ECO:0000256" key="6">
    <source>
        <dbReference type="ARBA" id="ARBA00018978"/>
    </source>
</evidence>
<keyword evidence="9" id="KW-0967">Endosome</keyword>
<evidence type="ECO:0000256" key="4">
    <source>
        <dbReference type="ARBA" id="ARBA00011446"/>
    </source>
</evidence>
<evidence type="ECO:0000259" key="13">
    <source>
        <dbReference type="PROSITE" id="PS50002"/>
    </source>
</evidence>
<evidence type="ECO:0000256" key="1">
    <source>
        <dbReference type="ARBA" id="ARBA00002654"/>
    </source>
</evidence>
<dbReference type="FunFam" id="2.30.30.40:FF:000072">
    <property type="entry name" value="Unconventional Myosin IB"/>
    <property type="match status" value="1"/>
</dbReference>
<feature type="region of interest" description="Disordered" evidence="12">
    <location>
        <begin position="764"/>
        <end position="810"/>
    </location>
</feature>
<dbReference type="Pfam" id="PF00617">
    <property type="entry name" value="RasGEF"/>
    <property type="match status" value="1"/>
</dbReference>
<keyword evidence="7 11" id="KW-0728">SH3 domain</keyword>
<dbReference type="InterPro" id="IPR019804">
    <property type="entry name" value="Ras_G-nucl-exch_fac_CS"/>
</dbReference>
<dbReference type="Gene3D" id="1.10.840.10">
    <property type="entry name" value="Ras guanine-nucleotide exchange factors catalytic domain"/>
    <property type="match status" value="1"/>
</dbReference>
<dbReference type="InterPro" id="IPR056686">
    <property type="entry name" value="DUF7784"/>
</dbReference>
<dbReference type="PROSITE" id="PS50212">
    <property type="entry name" value="RASGEF_NTER"/>
    <property type="match status" value="1"/>
</dbReference>
<evidence type="ECO:0000256" key="7">
    <source>
        <dbReference type="ARBA" id="ARBA00022443"/>
    </source>
</evidence>
<dbReference type="PANTHER" id="PTHR23113:SF368">
    <property type="entry name" value="CELL DIVISION CONTROL PROTEIN 25"/>
    <property type="match status" value="1"/>
</dbReference>
<dbReference type="PROSITE" id="PS00720">
    <property type="entry name" value="RASGEF"/>
    <property type="match status" value="1"/>
</dbReference>
<evidence type="ECO:0000259" key="15">
    <source>
        <dbReference type="PROSITE" id="PS50212"/>
    </source>
</evidence>
<dbReference type="CDD" id="cd00155">
    <property type="entry name" value="RasGEF"/>
    <property type="match status" value="1"/>
</dbReference>
<gene>
    <name evidence="16" type="ORF">BJ508DRAFT_303777</name>
</gene>
<dbReference type="InterPro" id="IPR023578">
    <property type="entry name" value="Ras_GEF_dom_sf"/>
</dbReference>
<name>A0A3N4IEU7_ASCIM</name>
<comment type="subcellular location">
    <subcellularLocation>
        <location evidence="2">Endosome membrane</location>
        <topology evidence="2">Peripheral membrane protein</topology>
        <orientation evidence="2">Cytoplasmic side</orientation>
    </subcellularLocation>
</comment>
<evidence type="ECO:0000256" key="5">
    <source>
        <dbReference type="ARBA" id="ARBA00017923"/>
    </source>
</evidence>
<dbReference type="EMBL" id="ML119659">
    <property type="protein sequence ID" value="RPA84299.1"/>
    <property type="molecule type" value="Genomic_DNA"/>
</dbReference>
<dbReference type="GO" id="GO:0005886">
    <property type="term" value="C:plasma membrane"/>
    <property type="evidence" value="ECO:0007669"/>
    <property type="project" value="TreeGrafter"/>
</dbReference>
<evidence type="ECO:0000313" key="16">
    <source>
        <dbReference type="EMBL" id="RPA84299.1"/>
    </source>
</evidence>
<feature type="compositionally biased region" description="Acidic residues" evidence="12">
    <location>
        <begin position="177"/>
        <end position="211"/>
    </location>
</feature>
<dbReference type="Pfam" id="PF07653">
    <property type="entry name" value="SH3_2"/>
    <property type="match status" value="1"/>
</dbReference>
<comment type="similarity">
    <text evidence="3">Belongs to the STAM family.</text>
</comment>
<proteinExistence type="inferred from homology"/>
<dbReference type="InterPro" id="IPR000651">
    <property type="entry name" value="Ras-like_Gua-exchang_fac_N"/>
</dbReference>
<dbReference type="SUPFAM" id="SSF50044">
    <property type="entry name" value="SH3-domain"/>
    <property type="match status" value="1"/>
</dbReference>
<evidence type="ECO:0000256" key="11">
    <source>
        <dbReference type="PROSITE-ProRule" id="PRU00192"/>
    </source>
</evidence>
<dbReference type="PANTHER" id="PTHR23113">
    <property type="entry name" value="GUANINE NUCLEOTIDE EXCHANGE FACTOR"/>
    <property type="match status" value="1"/>
</dbReference>
<dbReference type="Pfam" id="PF25006">
    <property type="entry name" value="DUF7783"/>
    <property type="match status" value="1"/>
</dbReference>
<dbReference type="SMART" id="SM00229">
    <property type="entry name" value="RasGEFN"/>
    <property type="match status" value="1"/>
</dbReference>
<dbReference type="GO" id="GO:0005085">
    <property type="term" value="F:guanyl-nucleotide exchange factor activity"/>
    <property type="evidence" value="ECO:0007669"/>
    <property type="project" value="UniProtKB-KW"/>
</dbReference>
<evidence type="ECO:0000256" key="9">
    <source>
        <dbReference type="ARBA" id="ARBA00022753"/>
    </source>
</evidence>
<dbReference type="PRINTS" id="PR00452">
    <property type="entry name" value="SH3DOMAIN"/>
</dbReference>
<dbReference type="InterPro" id="IPR057827">
    <property type="entry name" value="WW_fungi"/>
</dbReference>
<evidence type="ECO:0000256" key="10">
    <source>
        <dbReference type="PROSITE-ProRule" id="PRU00168"/>
    </source>
</evidence>
<feature type="domain" description="N-terminal Ras-GEF" evidence="15">
    <location>
        <begin position="855"/>
        <end position="988"/>
    </location>
</feature>
<dbReference type="STRING" id="1160509.A0A3N4IEU7"/>
<dbReference type="CDD" id="cd11883">
    <property type="entry name" value="SH3_Sdc25"/>
    <property type="match status" value="1"/>
</dbReference>
<dbReference type="GO" id="GO:0010008">
    <property type="term" value="C:endosome membrane"/>
    <property type="evidence" value="ECO:0007669"/>
    <property type="project" value="UniProtKB-SubCell"/>
</dbReference>
<organism evidence="16 17">
    <name type="scientific">Ascobolus immersus RN42</name>
    <dbReference type="NCBI Taxonomy" id="1160509"/>
    <lineage>
        <taxon>Eukaryota</taxon>
        <taxon>Fungi</taxon>
        <taxon>Dikarya</taxon>
        <taxon>Ascomycota</taxon>
        <taxon>Pezizomycotina</taxon>
        <taxon>Pezizomycetes</taxon>
        <taxon>Pezizales</taxon>
        <taxon>Ascobolaceae</taxon>
        <taxon>Ascobolus</taxon>
    </lineage>
</organism>
<comment type="function">
    <text evidence="1">Component of the ESCRT-0 complex which is the sorting receptor for ubiquitinated cargo proteins at the multivesicular body (MVB).</text>
</comment>
<dbReference type="OrthoDB" id="546434at2759"/>
<dbReference type="Pfam" id="PF00618">
    <property type="entry name" value="RasGEF_N"/>
    <property type="match status" value="1"/>
</dbReference>
<sequence length="1275" mass="141235">MAIATTVAARQDLFSRQQIGSENSSAHLNGHGSYHHVASNGAGDQRSVGIDGSGRSVSVSNSGVSYSSSSATTGDTINSSSTSSSATQHLTGTSAATNDRLNYHRSLAARLGYRRETERPMYVRARFNYVADDPTSLSFRSGDIIQVMTRLESGWWDGVVHGQRGWFPSNYCEMMEDGTEGNDALDEAEDSTGYDSEDNELDGESGSENEEGGSALPLEGTDTEDGESNGFWIPQATPEGRLYYFNVQTGASRQELPLETPTSATESGPMNGIHINIPDTTRPPPEVMAGGLESEEPDYTLINDEDANSTYSERDDNFLFSMPDGNNDDQPERRGSFISEDSSYGSTGSAGGSHSVLERARGDTFSSQLTNGSSAASVGSRTLVGSISSGAASATLSLESTSTYTPAVPQKDNKGKVIATIESSDAKFYGNTRNPSDWDSLVDGIRGVVESYKEAFRTRDKAQYATLANVISDHLRLLVAAGSGTTDNHSGHHPAITANKDFYPHFKRFMAAYSKLVLSSNLAAGDWPPGDAEAKCLSEADEVMVGVYAFAEAAKHQGKTIPRLRPGFIVKSDICSGWKLPVQNPGTPRENTGPSVRLEQGLSDRLEELGTIIKPAIRQLEQTLKSPGPLITYEQQEVLGEYVLRAAQVVVEALRKYFNIIESVDLDPFIKAPIQSPTFLDFITQKQRIQDTFADLVMSCQAVTAPLPDEWSSVKGDSLEARLSAALSHTKDLTHGLQSFIFSTQLLVGELEKARKELDIHIPREDLTSGESPRQTNGGGRVIVRPVRSGSTAGQQQQPQIGENDPKKKQNDKIKWLTGLEEIPHARPPTEAVQAVDETSWYLGLDHDHEIQKGNKGAVKGGTLVALVEQLTRHDYLDRDFVTTFLLTYQSFTTAAELFNQLARRFSLQPPPGLSQNELTEWTEKKQKLIRVRVFSTLKSWLEQYWMEAYDDAGRELLKTMHAFANDVMLPQLPGAQTLINALNERIRGNDPKQRVLVLNLATQAPPPILPKSMRKIKFLDVDPMEFARQLTIMESRLYQKIKPSEFLNKSWSNTSWEQAPNVKQMIFHSNKLTNWVAEMILKQQDPKKRVHVIKHFISVAERCRQLNNFSTVTGIISALGSSPIYRLTRTWHIVPGRTIAIYEDMRRLMGTTLNYATYREMLHIVNPPCVPFLGVYLKDLTFVADGNPDFLKNTELINFDKRQKTAAIIQEIQQYQSVPYPLEPVEELQTYILSNMDVARDINTALFDVSKELEPRPEREDEKIARLLQESGFL</sequence>
<evidence type="ECO:0000259" key="14">
    <source>
        <dbReference type="PROSITE" id="PS50009"/>
    </source>
</evidence>